<sequence>MDAAHINLHKVIGAVIIGTWVNLMLFVLVIDRSQSLGLLSTWTLEANRSYAA</sequence>
<keyword evidence="1" id="KW-1133">Transmembrane helix</keyword>
<dbReference type="AlphaFoldDB" id="A0A8H5GH37"/>
<evidence type="ECO:0000313" key="3">
    <source>
        <dbReference type="Proteomes" id="UP000559256"/>
    </source>
</evidence>
<comment type="caution">
    <text evidence="2">The sequence shown here is derived from an EMBL/GenBank/DDBJ whole genome shotgun (WGS) entry which is preliminary data.</text>
</comment>
<evidence type="ECO:0000256" key="1">
    <source>
        <dbReference type="SAM" id="Phobius"/>
    </source>
</evidence>
<feature type="transmembrane region" description="Helical" evidence="1">
    <location>
        <begin position="12"/>
        <end position="30"/>
    </location>
</feature>
<keyword evidence="1" id="KW-0472">Membrane</keyword>
<name>A0A8H5GH37_9AGAR</name>
<proteinExistence type="predicted"/>
<protein>
    <submittedName>
        <fullName evidence="2">Uncharacterized protein</fullName>
    </submittedName>
</protein>
<dbReference type="EMBL" id="JAACJM010000031">
    <property type="protein sequence ID" value="KAF5364827.1"/>
    <property type="molecule type" value="Genomic_DNA"/>
</dbReference>
<gene>
    <name evidence="2" type="ORF">D9758_009327</name>
</gene>
<keyword evidence="1" id="KW-0812">Transmembrane</keyword>
<keyword evidence="3" id="KW-1185">Reference proteome</keyword>
<evidence type="ECO:0000313" key="2">
    <source>
        <dbReference type="EMBL" id="KAF5364827.1"/>
    </source>
</evidence>
<organism evidence="2 3">
    <name type="scientific">Tetrapyrgos nigripes</name>
    <dbReference type="NCBI Taxonomy" id="182062"/>
    <lineage>
        <taxon>Eukaryota</taxon>
        <taxon>Fungi</taxon>
        <taxon>Dikarya</taxon>
        <taxon>Basidiomycota</taxon>
        <taxon>Agaricomycotina</taxon>
        <taxon>Agaricomycetes</taxon>
        <taxon>Agaricomycetidae</taxon>
        <taxon>Agaricales</taxon>
        <taxon>Marasmiineae</taxon>
        <taxon>Marasmiaceae</taxon>
        <taxon>Tetrapyrgos</taxon>
    </lineage>
</organism>
<dbReference type="Proteomes" id="UP000559256">
    <property type="component" value="Unassembled WGS sequence"/>
</dbReference>
<accession>A0A8H5GH37</accession>
<reference evidence="2 3" key="1">
    <citation type="journal article" date="2020" name="ISME J.">
        <title>Uncovering the hidden diversity of litter-decomposition mechanisms in mushroom-forming fungi.</title>
        <authorList>
            <person name="Floudas D."/>
            <person name="Bentzer J."/>
            <person name="Ahren D."/>
            <person name="Johansson T."/>
            <person name="Persson P."/>
            <person name="Tunlid A."/>
        </authorList>
    </citation>
    <scope>NUCLEOTIDE SEQUENCE [LARGE SCALE GENOMIC DNA]</scope>
    <source>
        <strain evidence="2 3">CBS 291.85</strain>
    </source>
</reference>